<sequence>MLSTTDSQLLDIFLKQPPVEKVNRTAPPEAPYDALLLGMSTQLTARALVMLVSRGGDFPIAESFVKQLSLERAELRVFTEQASSNFTTLAMLGNGIPFVVSRDDFQQVYFPSYVVPIAAKATSLSSPVFNVIASDVSCNATIVIPAEDYSLTITLFAHVSSSNGATVEVQQGGSQPSPTRIGNSTYKFTIQSKVMANISIRGSGQCSYSVEALNYYKIGYVFQKNNLDESGFVGPVQGLNYVSLSAANSLSNSDLSMMPLIQLRPITRNGTLGNAVLTTTTAKSSACTYSYFAELNCTQDLFGYQAQIQTSLAPNTRRQQQVIMTCLQLDSCKNGGQLKEGACVCDGWSGAECELPLCMNGGTRDGSVCICSANTFGELCEQKVPTHLNMVFILDSVGLDDTAFNSSITSILEFVSLYDIGNLRLMLIDNAKALPLNDGFVTYTTEALYSKLTGLFSYRNSMATIELDTVFSNISMQAKREQLTSAPNNFVFYVTQSGGKVQDLTSLADLRRSFTVSCIAISAYNQTLPSSVLDDLKQIGYTKTADNWYTAMKEMQGVTGSEDKQPPTQPPQPRCAGKQMSIFFAVDLSPGVDTYRDKMLAILNMFPTAFNLGYDILSGNTGCNEDGDITAAYSGSSRISGWSYYDRWLGVSNPTFCISNLASVMKSTQYDIGDDPVPTINGTKGLLKRFTTLLTNTCLCSRYNDTSVTKAVIWMPIANYTFDGYTDLLNTPYVHYVIPLSFQPQEGDFYYGLSQNNGKMDGLLHGAESSTSDSIVNDLWSILCG</sequence>
<dbReference type="Proteomes" id="UP001331761">
    <property type="component" value="Unassembled WGS sequence"/>
</dbReference>
<evidence type="ECO:0000313" key="3">
    <source>
        <dbReference type="Proteomes" id="UP001331761"/>
    </source>
</evidence>
<name>A0AAN8FIF2_TRICO</name>
<dbReference type="InterPro" id="IPR000742">
    <property type="entry name" value="EGF"/>
</dbReference>
<organism evidence="2 3">
    <name type="scientific">Trichostrongylus colubriformis</name>
    <name type="common">Black scour worm</name>
    <dbReference type="NCBI Taxonomy" id="6319"/>
    <lineage>
        <taxon>Eukaryota</taxon>
        <taxon>Metazoa</taxon>
        <taxon>Ecdysozoa</taxon>
        <taxon>Nematoda</taxon>
        <taxon>Chromadorea</taxon>
        <taxon>Rhabditida</taxon>
        <taxon>Rhabditina</taxon>
        <taxon>Rhabditomorpha</taxon>
        <taxon>Strongyloidea</taxon>
        <taxon>Trichostrongylidae</taxon>
        <taxon>Trichostrongylus</taxon>
    </lineage>
</organism>
<dbReference type="PROSITE" id="PS00022">
    <property type="entry name" value="EGF_1"/>
    <property type="match status" value="1"/>
</dbReference>
<dbReference type="AlphaFoldDB" id="A0AAN8FIF2"/>
<gene>
    <name evidence="2" type="ORF">GCK32_001505</name>
</gene>
<reference evidence="2 3" key="1">
    <citation type="submission" date="2019-10" db="EMBL/GenBank/DDBJ databases">
        <title>Assembly and Annotation for the nematode Trichostrongylus colubriformis.</title>
        <authorList>
            <person name="Martin J."/>
        </authorList>
    </citation>
    <scope>NUCLEOTIDE SEQUENCE [LARGE SCALE GENOMIC DNA]</scope>
    <source>
        <strain evidence="2">G859</strain>
        <tissue evidence="2">Whole worm</tissue>
    </source>
</reference>
<comment type="caution">
    <text evidence="2">The sequence shown here is derived from an EMBL/GenBank/DDBJ whole genome shotgun (WGS) entry which is preliminary data.</text>
</comment>
<feature type="domain" description="EGF-like" evidence="1">
    <location>
        <begin position="369"/>
        <end position="380"/>
    </location>
</feature>
<protein>
    <recommendedName>
        <fullName evidence="1">EGF-like domain-containing protein</fullName>
    </recommendedName>
</protein>
<dbReference type="EMBL" id="WIXE01007309">
    <property type="protein sequence ID" value="KAK5980526.1"/>
    <property type="molecule type" value="Genomic_DNA"/>
</dbReference>
<keyword evidence="3" id="KW-1185">Reference proteome</keyword>
<dbReference type="PANTHER" id="PTHR47324:SF3">
    <property type="entry name" value="EGF-LIKE DOMAIN-CONTAINING PROTEIN"/>
    <property type="match status" value="1"/>
</dbReference>
<accession>A0AAN8FIF2</accession>
<dbReference type="InterPro" id="IPR053295">
    <property type="entry name" value="Innate_immunity_reg"/>
</dbReference>
<evidence type="ECO:0000313" key="2">
    <source>
        <dbReference type="EMBL" id="KAK5980526.1"/>
    </source>
</evidence>
<proteinExistence type="predicted"/>
<evidence type="ECO:0000259" key="1">
    <source>
        <dbReference type="PROSITE" id="PS00022"/>
    </source>
</evidence>
<dbReference type="PANTHER" id="PTHR47324">
    <property type="entry name" value="PROTEIN IRG-7-RELATED"/>
    <property type="match status" value="1"/>
</dbReference>